<dbReference type="InterPro" id="IPR049621">
    <property type="entry name" value="S1_DHX8_helicase"/>
</dbReference>
<keyword evidence="9" id="KW-0539">Nucleus</keyword>
<evidence type="ECO:0000259" key="13">
    <source>
        <dbReference type="PROSITE" id="PS51192"/>
    </source>
</evidence>
<evidence type="ECO:0000256" key="10">
    <source>
        <dbReference type="ARBA" id="ARBA00047984"/>
    </source>
</evidence>
<dbReference type="CDD" id="cd05684">
    <property type="entry name" value="S1_DHX8_helicase"/>
    <property type="match status" value="1"/>
</dbReference>
<evidence type="ECO:0000256" key="6">
    <source>
        <dbReference type="ARBA" id="ARBA00022806"/>
    </source>
</evidence>
<dbReference type="GO" id="GO:0071013">
    <property type="term" value="C:catalytic step 2 spliceosome"/>
    <property type="evidence" value="ECO:0007669"/>
    <property type="project" value="TreeGrafter"/>
</dbReference>
<keyword evidence="6 15" id="KW-0347">Helicase</keyword>
<sequence>MADSDIYNLEFLSLVAKITQEINNHTGLTDKTLAEFVISLHDQSKSLQDFKDKLREVGANFPDSFIENVDRLILTLHPKHKKKINVVGKDSGSGDGPAIDETDKKKRLFPGLALQDQGWQPSVTKDGKDVIMKEVDDLMSQFEGGAKKARPRPTEDDRSPKRQRRSRSRSPRRRSPSPVRGRGNDDRRDDRRGRGDRGRQVDERPVLFKIYDGRVNGLKEFGAFVQLEGIAGRVEGMVHVSNIQQGARANAASDLLTRGQAVKVKVMSLAGTRIGLSMKDVDQVTGRDLTPHLRIKSEAEMVAEEQQRAAHGANAVPLNSRETKVEVVRSAKRLTSPERWEIKQLISSGAIDASEYPDLDEDFANPLARAEVEEELDVEVKEEEPPFLAGQTKKTLELSPVKIVKAPDGSLNRAAVAGASLAKERRELRQQEANEEADSEARDFSAPWLDPMAKEGDRVFAQDLRGNIRGQKAGEQPKWKEATFNKATTFGEITHMSIQEQRKSLPIYKLRDPLLQAIREHPVLIVVGDTGSGKTTQMTQYLAEAGFADKGRIGCTQPRRVAAMSVAKRVAEEVGCRLGQEVGYTIRFEDCTSPETRIKYMTDGMLQRECLIDPDVSQYSVVMLDEAHERTIATDVLFGLLKKAIKRRPDLKLIVTSATLDAEKFSKYFFGCPIFTIPGRTYPVEVLYTKEPETDYLDASLITVMQIHLSEPPGDVLLFLTGQEEIDTACEILYERMKALGPKVPELIILPIYSALPSEVQSRVFEPTPPGARKVVVATNVAETSLTIPGIYYVIDPGFSKQNAYDPRLGMDSLVVMPISQAQARQRAGRAGRTGPGKCYRLYTEAAFRNEMLPNSIPDIQRTNLSHTILMLKAMGINDLLSFDFMDPPPAPTMITALESLYALSALDDEGLLTRLGRKMADFPMEPPLAKMLIASVELGCSEEILSIVAMLSVQSVFYRPKEKQGQADSKKAKFHQPEGDHLTLLTVYNGWKASNFSNPWCYENFIQARSMRRAQDVRKQLLGIMDRYKHDIISAGKDYNRVRRAICSGYFRNAAKKDPQEGYKTLVEGTPVYIHPSSALFNRNPEWCIYHELILTTREYCHNVTAIEPKWLVEVAPQFFKVADANKISKRKRQEKIEPLFNKYEKPDEWRLSKVKRSARSSQTFG</sequence>
<dbReference type="PROSITE" id="PS51192">
    <property type="entry name" value="HELICASE_ATP_BIND_1"/>
    <property type="match status" value="1"/>
</dbReference>
<dbReference type="GO" id="GO:0005524">
    <property type="term" value="F:ATP binding"/>
    <property type="evidence" value="ECO:0007669"/>
    <property type="project" value="UniProtKB-KW"/>
</dbReference>
<dbReference type="CDD" id="cd18791">
    <property type="entry name" value="SF2_C_RHA"/>
    <property type="match status" value="1"/>
</dbReference>
<dbReference type="Pfam" id="PF04408">
    <property type="entry name" value="WHD_HA2"/>
    <property type="match status" value="1"/>
</dbReference>
<keyword evidence="5" id="KW-0378">Hydrolase</keyword>
<keyword evidence="7" id="KW-0067">ATP-binding</keyword>
<feature type="domain" description="S1 motif" evidence="12">
    <location>
        <begin position="208"/>
        <end position="279"/>
    </location>
</feature>
<dbReference type="Gene3D" id="1.20.120.1080">
    <property type="match status" value="1"/>
</dbReference>
<keyword evidence="4" id="KW-0547">Nucleotide-binding</keyword>
<dbReference type="Gene3D" id="2.40.50.140">
    <property type="entry name" value="Nucleic acid-binding proteins"/>
    <property type="match status" value="1"/>
</dbReference>
<dbReference type="Pfam" id="PF07717">
    <property type="entry name" value="OB_NTP_bind"/>
    <property type="match status" value="1"/>
</dbReference>
<dbReference type="Pfam" id="PF00271">
    <property type="entry name" value="Helicase_C"/>
    <property type="match status" value="1"/>
</dbReference>
<dbReference type="GO" id="GO:0005684">
    <property type="term" value="C:U2-type spliceosomal complex"/>
    <property type="evidence" value="ECO:0007669"/>
    <property type="project" value="UniProtKB-ARBA"/>
</dbReference>
<dbReference type="InterPro" id="IPR012340">
    <property type="entry name" value="NA-bd_OB-fold"/>
</dbReference>
<evidence type="ECO:0000313" key="16">
    <source>
        <dbReference type="Proteomes" id="UP000184267"/>
    </source>
</evidence>
<dbReference type="InterPro" id="IPR002464">
    <property type="entry name" value="DNA/RNA_helicase_DEAH_CS"/>
</dbReference>
<dbReference type="CDD" id="cd21691">
    <property type="entry name" value="GH2-like_DHX8"/>
    <property type="match status" value="1"/>
</dbReference>
<evidence type="ECO:0000256" key="11">
    <source>
        <dbReference type="SAM" id="MobiDB-lite"/>
    </source>
</evidence>
<evidence type="ECO:0000313" key="15">
    <source>
        <dbReference type="EMBL" id="OJT09572.1"/>
    </source>
</evidence>
<dbReference type="InterPro" id="IPR049588">
    <property type="entry name" value="DHX8_GH2-like"/>
</dbReference>
<accession>A0A1M2VPX6</accession>
<feature type="compositionally biased region" description="Basic and acidic residues" evidence="11">
    <location>
        <begin position="182"/>
        <end position="200"/>
    </location>
</feature>
<dbReference type="CDD" id="cd17971">
    <property type="entry name" value="DEXHc_DHX8"/>
    <property type="match status" value="1"/>
</dbReference>
<dbReference type="PROSITE" id="PS51194">
    <property type="entry name" value="HELICASE_CTER"/>
    <property type="match status" value="1"/>
</dbReference>
<comment type="catalytic activity">
    <reaction evidence="10">
        <text>ATP + H2O = ADP + phosphate + H(+)</text>
        <dbReference type="Rhea" id="RHEA:13065"/>
        <dbReference type="ChEBI" id="CHEBI:15377"/>
        <dbReference type="ChEBI" id="CHEBI:15378"/>
        <dbReference type="ChEBI" id="CHEBI:30616"/>
        <dbReference type="ChEBI" id="CHEBI:43474"/>
        <dbReference type="ChEBI" id="CHEBI:456216"/>
        <dbReference type="EC" id="3.6.4.13"/>
    </reaction>
</comment>
<dbReference type="EMBL" id="MNAD01000899">
    <property type="protein sequence ID" value="OJT09572.1"/>
    <property type="molecule type" value="Genomic_DNA"/>
</dbReference>
<dbReference type="FunFam" id="1.20.120.1080:FF:000001">
    <property type="entry name" value="Pre-mRNA-splicing factor ATP-dependent RNA helicase"/>
    <property type="match status" value="1"/>
</dbReference>
<dbReference type="Pfam" id="PF21010">
    <property type="entry name" value="HA2_C"/>
    <property type="match status" value="1"/>
</dbReference>
<dbReference type="FunFam" id="2.40.50.140:FF:000061">
    <property type="entry name" value="ATP-dependent RNA helicase DHX8"/>
    <property type="match status" value="1"/>
</dbReference>
<dbReference type="GO" id="GO:0016787">
    <property type="term" value="F:hydrolase activity"/>
    <property type="evidence" value="ECO:0007669"/>
    <property type="project" value="UniProtKB-KW"/>
</dbReference>
<dbReference type="FunFam" id="3.40.50.300:FF:000191">
    <property type="entry name" value="Pre-mRNA-splicing factor ATP-dependent RNA helicase"/>
    <property type="match status" value="1"/>
</dbReference>
<reference evidence="15 16" key="1">
    <citation type="submission" date="2016-10" db="EMBL/GenBank/DDBJ databases">
        <title>Genome sequence of the basidiomycete white-rot fungus Trametes pubescens.</title>
        <authorList>
            <person name="Makela M.R."/>
            <person name="Granchi Z."/>
            <person name="Peng M."/>
            <person name="De Vries R.P."/>
            <person name="Grigoriev I."/>
            <person name="Riley R."/>
            <person name="Hilden K."/>
        </authorList>
    </citation>
    <scope>NUCLEOTIDE SEQUENCE [LARGE SCALE GENOMIC DNA]</scope>
    <source>
        <strain evidence="15 16">FBCC735</strain>
    </source>
</reference>
<evidence type="ECO:0000256" key="2">
    <source>
        <dbReference type="ARBA" id="ARBA00012552"/>
    </source>
</evidence>
<keyword evidence="3" id="KW-0507">mRNA processing</keyword>
<dbReference type="SUPFAM" id="SSF52540">
    <property type="entry name" value="P-loop containing nucleoside triphosphate hydrolases"/>
    <property type="match status" value="1"/>
</dbReference>
<evidence type="ECO:0000256" key="7">
    <source>
        <dbReference type="ARBA" id="ARBA00022840"/>
    </source>
</evidence>
<dbReference type="PANTHER" id="PTHR18934:SF85">
    <property type="entry name" value="ATP-DEPENDENT RNA HELICASE DHX8"/>
    <property type="match status" value="1"/>
</dbReference>
<evidence type="ECO:0000256" key="5">
    <source>
        <dbReference type="ARBA" id="ARBA00022801"/>
    </source>
</evidence>
<feature type="domain" description="Helicase C-terminal" evidence="14">
    <location>
        <begin position="696"/>
        <end position="876"/>
    </location>
</feature>
<evidence type="ECO:0000259" key="12">
    <source>
        <dbReference type="PROSITE" id="PS50126"/>
    </source>
</evidence>
<dbReference type="InterPro" id="IPR048333">
    <property type="entry name" value="HA2_WH"/>
</dbReference>
<dbReference type="PROSITE" id="PS00690">
    <property type="entry name" value="DEAH_ATP_HELICASE"/>
    <property type="match status" value="1"/>
</dbReference>
<dbReference type="PANTHER" id="PTHR18934">
    <property type="entry name" value="ATP-DEPENDENT RNA HELICASE"/>
    <property type="match status" value="1"/>
</dbReference>
<dbReference type="Gene3D" id="3.40.50.300">
    <property type="entry name" value="P-loop containing nucleotide triphosphate hydrolases"/>
    <property type="match status" value="2"/>
</dbReference>
<dbReference type="Pfam" id="PF00270">
    <property type="entry name" value="DEAD"/>
    <property type="match status" value="1"/>
</dbReference>
<feature type="region of interest" description="Disordered" evidence="11">
    <location>
        <begin position="142"/>
        <end position="200"/>
    </location>
</feature>
<dbReference type="STRING" id="154538.A0A1M2VPX6"/>
<dbReference type="InterPro" id="IPR044762">
    <property type="entry name" value="DHX8/Prp22_DEXHc"/>
</dbReference>
<gene>
    <name evidence="15" type="ORF">TRAPUB_13949</name>
</gene>
<dbReference type="SMART" id="SM00847">
    <property type="entry name" value="HA2"/>
    <property type="match status" value="1"/>
</dbReference>
<evidence type="ECO:0000256" key="1">
    <source>
        <dbReference type="ARBA" id="ARBA00004123"/>
    </source>
</evidence>
<proteinExistence type="predicted"/>
<comment type="subcellular location">
    <subcellularLocation>
        <location evidence="1">Nucleus</location>
    </subcellularLocation>
</comment>
<dbReference type="GO" id="GO:0003723">
    <property type="term" value="F:RNA binding"/>
    <property type="evidence" value="ECO:0007669"/>
    <property type="project" value="TreeGrafter"/>
</dbReference>
<dbReference type="EC" id="3.6.4.13" evidence="2"/>
<feature type="compositionally biased region" description="Basic residues" evidence="11">
    <location>
        <begin position="161"/>
        <end position="175"/>
    </location>
</feature>
<protein>
    <recommendedName>
        <fullName evidence="2">RNA helicase</fullName>
        <ecNumber evidence="2">3.6.4.13</ecNumber>
    </recommendedName>
</protein>
<dbReference type="SUPFAM" id="SSF50249">
    <property type="entry name" value="Nucleic acid-binding proteins"/>
    <property type="match status" value="1"/>
</dbReference>
<organism evidence="15 16">
    <name type="scientific">Trametes pubescens</name>
    <name type="common">White-rot fungus</name>
    <dbReference type="NCBI Taxonomy" id="154538"/>
    <lineage>
        <taxon>Eukaryota</taxon>
        <taxon>Fungi</taxon>
        <taxon>Dikarya</taxon>
        <taxon>Basidiomycota</taxon>
        <taxon>Agaricomycotina</taxon>
        <taxon>Agaricomycetes</taxon>
        <taxon>Polyporales</taxon>
        <taxon>Polyporaceae</taxon>
        <taxon>Trametes</taxon>
    </lineage>
</organism>
<dbReference type="OrthoDB" id="10253254at2759"/>
<dbReference type="FunFam" id="3.40.50.300:FF:000101">
    <property type="entry name" value="Pre-mRNA-splicing factor ATP-dependent RNA helicase"/>
    <property type="match status" value="1"/>
</dbReference>
<keyword evidence="16" id="KW-1185">Reference proteome</keyword>
<dbReference type="InterPro" id="IPR007502">
    <property type="entry name" value="Helicase-assoc_dom"/>
</dbReference>
<dbReference type="InterPro" id="IPR011709">
    <property type="entry name" value="DEAD-box_helicase_OB_fold"/>
</dbReference>
<name>A0A1M2VPX6_TRAPU</name>
<dbReference type="OMA" id="MKEVDQV"/>
<dbReference type="GO" id="GO:0000390">
    <property type="term" value="P:spliceosomal complex disassembly"/>
    <property type="evidence" value="ECO:0007669"/>
    <property type="project" value="TreeGrafter"/>
</dbReference>
<evidence type="ECO:0000259" key="14">
    <source>
        <dbReference type="PROSITE" id="PS51194"/>
    </source>
</evidence>
<dbReference type="SMART" id="SM00316">
    <property type="entry name" value="S1"/>
    <property type="match status" value="1"/>
</dbReference>
<comment type="caution">
    <text evidence="15">The sequence shown here is derived from an EMBL/GenBank/DDBJ whole genome shotgun (WGS) entry which is preliminary data.</text>
</comment>
<evidence type="ECO:0000256" key="4">
    <source>
        <dbReference type="ARBA" id="ARBA00022741"/>
    </source>
</evidence>
<dbReference type="SMART" id="SM00490">
    <property type="entry name" value="HELICc"/>
    <property type="match status" value="1"/>
</dbReference>
<dbReference type="PROSITE" id="PS50126">
    <property type="entry name" value="S1"/>
    <property type="match status" value="1"/>
</dbReference>
<evidence type="ECO:0000256" key="9">
    <source>
        <dbReference type="ARBA" id="ARBA00023242"/>
    </source>
</evidence>
<evidence type="ECO:0000256" key="8">
    <source>
        <dbReference type="ARBA" id="ARBA00023187"/>
    </source>
</evidence>
<dbReference type="InterPro" id="IPR014001">
    <property type="entry name" value="Helicase_ATP-bd"/>
</dbReference>
<dbReference type="InterPro" id="IPR001650">
    <property type="entry name" value="Helicase_C-like"/>
</dbReference>
<keyword evidence="8" id="KW-0508">mRNA splicing</keyword>
<dbReference type="AlphaFoldDB" id="A0A1M2VPX6"/>
<dbReference type="Pfam" id="PF00575">
    <property type="entry name" value="S1"/>
    <property type="match status" value="1"/>
</dbReference>
<dbReference type="InterPro" id="IPR027417">
    <property type="entry name" value="P-loop_NTPase"/>
</dbReference>
<dbReference type="Proteomes" id="UP000184267">
    <property type="component" value="Unassembled WGS sequence"/>
</dbReference>
<dbReference type="InterPro" id="IPR003029">
    <property type="entry name" value="S1_domain"/>
</dbReference>
<dbReference type="SMART" id="SM00487">
    <property type="entry name" value="DEXDc"/>
    <property type="match status" value="1"/>
</dbReference>
<dbReference type="GO" id="GO:0003724">
    <property type="term" value="F:RNA helicase activity"/>
    <property type="evidence" value="ECO:0007669"/>
    <property type="project" value="UniProtKB-EC"/>
</dbReference>
<feature type="domain" description="Helicase ATP-binding" evidence="13">
    <location>
        <begin position="515"/>
        <end position="678"/>
    </location>
</feature>
<evidence type="ECO:0000256" key="3">
    <source>
        <dbReference type="ARBA" id="ARBA00022664"/>
    </source>
</evidence>
<dbReference type="InterPro" id="IPR011545">
    <property type="entry name" value="DEAD/DEAH_box_helicase_dom"/>
</dbReference>